<feature type="chain" id="PRO_5022703317" description="BPI fold-containing family A member 1" evidence="16">
    <location>
        <begin position="20"/>
        <end position="556"/>
    </location>
</feature>
<dbReference type="GO" id="GO:1900229">
    <property type="term" value="P:negative regulation of single-species biofilm formation in or on host organism"/>
    <property type="evidence" value="ECO:0007669"/>
    <property type="project" value="TreeGrafter"/>
</dbReference>
<dbReference type="SUPFAM" id="SSF55394">
    <property type="entry name" value="Bactericidal permeability-increasing protein, BPI"/>
    <property type="match status" value="2"/>
</dbReference>
<feature type="signal peptide" evidence="16">
    <location>
        <begin position="1"/>
        <end position="19"/>
    </location>
</feature>
<sequence>MFPTGALVVFCGLLAHATAQLAGLPVPLDPILPLDQSPALPSNPQDLAGSLTGALSKGLLSGGLLDILENLPLLDILKTEGGTSGGLVGGLLGKLTSSLPILNNILSGLVGSLLELDVKLNITAELLVERDSEGKSHLVLGDCTHSPGSLRISLLNGIASLPIQDLVDNLTGILNKVLPELVQGKVCPLVNDVLKLLDVTLVHDILKGDFPFVGNSKQVGQVLRRHQEMFHTGGLIVFCGLLAQVTAQLAGLPVPLDPGLPEPLDPTLSLDLTPALDSNAIDLAGSLRDALSNGLLFGGLLDILEHLQLLNILKPGGGTSGGLVGLFGKLASSLSILNNILYIKVTNPQLLELSYVQSHSAHGLYVTIPLGLKLKVNTGLVGSLLELDVKLNITAELLVVKDNERKSHLVLGDCTHSPGSLRISLLNGIFQVHPRLLSHTHSFFAPFPIQDLVDNLTGILNKVLPELVQGKVCRLVNGVLEKLDIPLVHEIIRNIRKVLRSKAALLGPDTETSWALGGRARPHPTSLSMTGLQQPHLLALHVRRNVALPDSFSSRP</sequence>
<keyword evidence="10" id="KW-0446">Lipid-binding</keyword>
<dbReference type="AlphaFoldDB" id="A0A5E4CW69"/>
<dbReference type="Proteomes" id="UP000335636">
    <property type="component" value="Unassembled WGS sequence"/>
</dbReference>
<dbReference type="GO" id="GO:0008289">
    <property type="term" value="F:lipid binding"/>
    <property type="evidence" value="ECO:0007669"/>
    <property type="project" value="UniProtKB-KW"/>
</dbReference>
<keyword evidence="12" id="KW-0325">Glycoprotein</keyword>
<evidence type="ECO:0000256" key="13">
    <source>
        <dbReference type="ARBA" id="ARBA00025926"/>
    </source>
</evidence>
<dbReference type="GO" id="GO:0045087">
    <property type="term" value="P:innate immune response"/>
    <property type="evidence" value="ECO:0007669"/>
    <property type="project" value="UniProtKB-KW"/>
</dbReference>
<proteinExistence type="inferred from homology"/>
<feature type="domain" description="Lipid-binding serum glycoprotein N-terminal" evidence="17">
    <location>
        <begin position="298"/>
        <end position="483"/>
    </location>
</feature>
<keyword evidence="9" id="KW-0044">Antibiotic</keyword>
<dbReference type="GO" id="GO:0002395">
    <property type="term" value="P:immune response in nasopharyngeal-associated lymphoid tissue"/>
    <property type="evidence" value="ECO:0007669"/>
    <property type="project" value="TreeGrafter"/>
</dbReference>
<organism evidence="18 19">
    <name type="scientific">Marmota monax</name>
    <name type="common">Woodchuck</name>
    <dbReference type="NCBI Taxonomy" id="9995"/>
    <lineage>
        <taxon>Eukaryota</taxon>
        <taxon>Metazoa</taxon>
        <taxon>Chordata</taxon>
        <taxon>Craniata</taxon>
        <taxon>Vertebrata</taxon>
        <taxon>Euteleostomi</taxon>
        <taxon>Mammalia</taxon>
        <taxon>Eutheria</taxon>
        <taxon>Euarchontoglires</taxon>
        <taxon>Glires</taxon>
        <taxon>Rodentia</taxon>
        <taxon>Sciuromorpha</taxon>
        <taxon>Sciuridae</taxon>
        <taxon>Xerinae</taxon>
        <taxon>Marmotini</taxon>
        <taxon>Marmota</taxon>
    </lineage>
</organism>
<keyword evidence="19" id="KW-1185">Reference proteome</keyword>
<keyword evidence="8" id="KW-0391">Immunity</keyword>
<evidence type="ECO:0000256" key="11">
    <source>
        <dbReference type="ARBA" id="ARBA00023157"/>
    </source>
</evidence>
<keyword evidence="6" id="KW-0399">Innate immunity</keyword>
<keyword evidence="4" id="KW-0964">Secreted</keyword>
<name>A0A5E4CW69_MARMO</name>
<evidence type="ECO:0000256" key="5">
    <source>
        <dbReference type="ARBA" id="ARBA00022529"/>
    </source>
</evidence>
<dbReference type="GO" id="GO:0019731">
    <property type="term" value="P:antibacterial humoral response"/>
    <property type="evidence" value="ECO:0007669"/>
    <property type="project" value="TreeGrafter"/>
</dbReference>
<evidence type="ECO:0000256" key="3">
    <source>
        <dbReference type="ARBA" id="ARBA00018715"/>
    </source>
</evidence>
<evidence type="ECO:0000313" key="19">
    <source>
        <dbReference type="Proteomes" id="UP000335636"/>
    </source>
</evidence>
<comment type="subunit">
    <text evidence="13">Monomer. Interacts (via N-terminus) with SCNN1B, a subunit of the heterotrimeric epithelial sodium channel (ENaC); this inhibits proteolytic activation of ENaC.</text>
</comment>
<reference evidence="18" key="1">
    <citation type="submission" date="2019-04" db="EMBL/GenBank/DDBJ databases">
        <authorList>
            <person name="Alioto T."/>
            <person name="Alioto T."/>
        </authorList>
    </citation>
    <scope>NUCLEOTIDE SEQUENCE [LARGE SCALE GENOMIC DNA]</scope>
</reference>
<evidence type="ECO:0000313" key="18">
    <source>
        <dbReference type="EMBL" id="VTJ85409.1"/>
    </source>
</evidence>
<dbReference type="InterPro" id="IPR017942">
    <property type="entry name" value="Lipid-bd_serum_glycop_N"/>
</dbReference>
<evidence type="ECO:0000256" key="15">
    <source>
        <dbReference type="ARBA" id="ARBA00045411"/>
    </source>
</evidence>
<dbReference type="InterPro" id="IPR051902">
    <property type="entry name" value="BPI_fold-superfamily_member"/>
</dbReference>
<comment type="subcellular location">
    <subcellularLocation>
        <location evidence="1">Secreted</location>
    </subcellularLocation>
</comment>
<evidence type="ECO:0000256" key="7">
    <source>
        <dbReference type="ARBA" id="ARBA00022729"/>
    </source>
</evidence>
<gene>
    <name evidence="18" type="ORF">MONAX_5E020256</name>
</gene>
<evidence type="ECO:0000256" key="10">
    <source>
        <dbReference type="ARBA" id="ARBA00023121"/>
    </source>
</evidence>
<dbReference type="Pfam" id="PF01273">
    <property type="entry name" value="LBP_BPI_CETP"/>
    <property type="match status" value="2"/>
</dbReference>
<evidence type="ECO:0000256" key="1">
    <source>
        <dbReference type="ARBA" id="ARBA00004613"/>
    </source>
</evidence>
<evidence type="ECO:0000256" key="6">
    <source>
        <dbReference type="ARBA" id="ARBA00022588"/>
    </source>
</evidence>
<dbReference type="InterPro" id="IPR017943">
    <property type="entry name" value="Bactericidal_perm-incr_a/b_dom"/>
</dbReference>
<dbReference type="Gene3D" id="3.15.10.10">
    <property type="entry name" value="Bactericidal permeability-increasing protein, domain 1"/>
    <property type="match status" value="3"/>
</dbReference>
<evidence type="ECO:0000256" key="2">
    <source>
        <dbReference type="ARBA" id="ARBA00009020"/>
    </source>
</evidence>
<evidence type="ECO:0000256" key="12">
    <source>
        <dbReference type="ARBA" id="ARBA00023180"/>
    </source>
</evidence>
<dbReference type="GO" id="GO:0005615">
    <property type="term" value="C:extracellular space"/>
    <property type="evidence" value="ECO:0007669"/>
    <property type="project" value="TreeGrafter"/>
</dbReference>
<keyword evidence="7 16" id="KW-0732">Signal</keyword>
<feature type="domain" description="Lipid-binding serum glycoprotein N-terminal" evidence="17">
    <location>
        <begin position="108"/>
        <end position="195"/>
    </location>
</feature>
<keyword evidence="5" id="KW-0929">Antimicrobial</keyword>
<evidence type="ECO:0000256" key="4">
    <source>
        <dbReference type="ARBA" id="ARBA00022525"/>
    </source>
</evidence>
<comment type="similarity">
    <text evidence="2">Belongs to the BPI/LBP/Plunc superfamily. Plunc family.</text>
</comment>
<dbReference type="PANTHER" id="PTHR47015">
    <property type="entry name" value="BPI FOLD-CONTAINING FAMILY A MEMBER 1"/>
    <property type="match status" value="1"/>
</dbReference>
<evidence type="ECO:0000256" key="14">
    <source>
        <dbReference type="ARBA" id="ARBA00030462"/>
    </source>
</evidence>
<dbReference type="GO" id="GO:0043129">
    <property type="term" value="P:surfactant homeostasis"/>
    <property type="evidence" value="ECO:0007669"/>
    <property type="project" value="TreeGrafter"/>
</dbReference>
<comment type="caution">
    <text evidence="18">The sequence shown here is derived from an EMBL/GenBank/DDBJ whole genome shotgun (WGS) entry which is preliminary data.</text>
</comment>
<protein>
    <recommendedName>
        <fullName evidence="3">BPI fold-containing family A member 1</fullName>
    </recommendedName>
    <alternativeName>
        <fullName evidence="14">Palate lung and nasal epithelium clone protein</fullName>
    </alternativeName>
</protein>
<keyword evidence="11" id="KW-1015">Disulfide bond</keyword>
<evidence type="ECO:0000256" key="9">
    <source>
        <dbReference type="ARBA" id="ARBA00023022"/>
    </source>
</evidence>
<evidence type="ECO:0000259" key="17">
    <source>
        <dbReference type="Pfam" id="PF01273"/>
    </source>
</evidence>
<dbReference type="PANTHER" id="PTHR47015:SF1">
    <property type="entry name" value="BPI FOLD-CONTAINING FAMILY A MEMBER 1"/>
    <property type="match status" value="1"/>
</dbReference>
<accession>A0A5E4CW69</accession>
<comment type="function">
    <text evidence="15">Lipid-binding protein which shows high specificity for the surfactant phospholipid dipalmitoylphosphatidylcholine (DPPC). Plays a role in the innate immune responses of the upper airways. Reduces the surface tension in secretions from airway epithelia and inhibits the formation of biofilm by pathogenic Gram-negative bacteria, such as P.aeruginosa and K.pneumoniae. Negatively regulates proteolytic cleavage of SCNN1G, an event that is required for activation of the epithelial sodium channel (ENaC), and thereby contributes to airway surface liquid homeostasis and proper clearance of mucus. Plays a role in the airway inflammatory response after exposure to irritants. May attract macrophages and neutrophils.</text>
</comment>
<dbReference type="EMBL" id="CABDUW010002091">
    <property type="protein sequence ID" value="VTJ85409.1"/>
    <property type="molecule type" value="Genomic_DNA"/>
</dbReference>
<evidence type="ECO:0000256" key="8">
    <source>
        <dbReference type="ARBA" id="ARBA00022859"/>
    </source>
</evidence>
<evidence type="ECO:0000256" key="16">
    <source>
        <dbReference type="SAM" id="SignalP"/>
    </source>
</evidence>
<dbReference type="GO" id="GO:0061844">
    <property type="term" value="P:antimicrobial humoral immune response mediated by antimicrobial peptide"/>
    <property type="evidence" value="ECO:0007669"/>
    <property type="project" value="TreeGrafter"/>
</dbReference>